<organism evidence="1">
    <name type="scientific">Arundo donax</name>
    <name type="common">Giant reed</name>
    <name type="synonym">Donax arundinaceus</name>
    <dbReference type="NCBI Taxonomy" id="35708"/>
    <lineage>
        <taxon>Eukaryota</taxon>
        <taxon>Viridiplantae</taxon>
        <taxon>Streptophyta</taxon>
        <taxon>Embryophyta</taxon>
        <taxon>Tracheophyta</taxon>
        <taxon>Spermatophyta</taxon>
        <taxon>Magnoliopsida</taxon>
        <taxon>Liliopsida</taxon>
        <taxon>Poales</taxon>
        <taxon>Poaceae</taxon>
        <taxon>PACMAD clade</taxon>
        <taxon>Arundinoideae</taxon>
        <taxon>Arundineae</taxon>
        <taxon>Arundo</taxon>
    </lineage>
</organism>
<accession>A0A0A9CFM0</accession>
<sequence length="12" mass="1425">MELQVFPMILGF</sequence>
<proteinExistence type="predicted"/>
<evidence type="ECO:0000313" key="1">
    <source>
        <dbReference type="EMBL" id="JAD73258.1"/>
    </source>
</evidence>
<reference evidence="1" key="1">
    <citation type="submission" date="2014-09" db="EMBL/GenBank/DDBJ databases">
        <authorList>
            <person name="Magalhaes I.L.F."/>
            <person name="Oliveira U."/>
            <person name="Santos F.R."/>
            <person name="Vidigal T.H.D.A."/>
            <person name="Brescovit A.D."/>
            <person name="Santos A.J."/>
        </authorList>
    </citation>
    <scope>NUCLEOTIDE SEQUENCE</scope>
    <source>
        <tissue evidence="1">Shoot tissue taken approximately 20 cm above the soil surface</tissue>
    </source>
</reference>
<reference evidence="1" key="2">
    <citation type="journal article" date="2015" name="Data Brief">
        <title>Shoot transcriptome of the giant reed, Arundo donax.</title>
        <authorList>
            <person name="Barrero R.A."/>
            <person name="Guerrero F.D."/>
            <person name="Moolhuijzen P."/>
            <person name="Goolsby J.A."/>
            <person name="Tidwell J."/>
            <person name="Bellgard S.E."/>
            <person name="Bellgard M.I."/>
        </authorList>
    </citation>
    <scope>NUCLEOTIDE SEQUENCE</scope>
    <source>
        <tissue evidence="1">Shoot tissue taken approximately 20 cm above the soil surface</tissue>
    </source>
</reference>
<protein>
    <submittedName>
        <fullName evidence="1">Uncharacterized protein</fullName>
    </submittedName>
</protein>
<dbReference type="EMBL" id="GBRH01224637">
    <property type="protein sequence ID" value="JAD73258.1"/>
    <property type="molecule type" value="Transcribed_RNA"/>
</dbReference>
<name>A0A0A9CFM0_ARUDO</name>